<accession>A0ABV5J8V0</accession>
<proteinExistence type="predicted"/>
<sequence length="932" mass="108203">MSTININRAIPKSISTKDDLDFDFLRKEGIRYIEQFGSKLWTDYNTHDPGITMLEVLCYAISDLGNRINLPIEDIVSRPGQEDYKGQFFTGPEILPSAPTTALDYRKLIIDLPEINNCWVKKEEITLYADLKQEKLSYSPDDFGETHEDFIKSFKIKGLYRFLVEPREETESLSDEIRQKIFRQFHAHRNLCEDLVKVEKVESFPVSVCANIEVAPEVDEELVHAKMIVALENYLSPSPRFYSLKEMTEKGYPTEKIFEGPLLQHGFLDDIELLNSELRAEVRLSDIINIIMQIEGVKVVKEITIGPCNDEDKEDHKNWIICVPKNKKPKLCKKTTLNYFKGVLPVNINSSRVDQYKKELLADQEEKEALAMKDREPDLPKGKSGKWGNFDSVQHDFPETYGLSDKGLPPHLGNARLAKAKQLKAYLLFFDQILASYFKHLDKVKDLLALEDHPNRTYFTQAINDIKGIDQLVENYPDQEKLLTDQLLGFLDNSVSRKNQILDHLIARFAEQFGNYAFLMKLLYGESTPGIVLDHKQEFLREYPQISRERGEGFNYYEQEKENLWDTDNVSGFQKRIARLSGIKNYNRRNLSKNFVEIYRYENVGGKWVYRWRIRDKENHIILSATESYASHSKAGNEMYFAILKILESSGEKLKSQLQKPFEDELTLDCFQFHKASTSDKYSFDVINPIITSASDSDRIIAKQYKYYDDQKAAIQAALDLHTFLRKDFTEEGIYLIEHILTLPFSTDNANNKIWEDEGKTFEKGNFLPFCSDDFDTCKNLDPYSFRVSVVLPGFTYRFANKEFRNYMENLIREELPSHIVAKICWIGYREGEEPEISQQDVENPEEPIFKENQLVAFEEAYKAFLMEKTDVHKKIHLPISMNKYNEILNEFVDSMTGLHTIYPTGRLYDCEDEIEELDGKLILGKTNLGTL</sequence>
<protein>
    <submittedName>
        <fullName evidence="1">Uncharacterized protein</fullName>
    </submittedName>
</protein>
<evidence type="ECO:0000313" key="1">
    <source>
        <dbReference type="EMBL" id="MFB9212540.1"/>
    </source>
</evidence>
<dbReference type="Gene3D" id="2.30.29.80">
    <property type="match status" value="1"/>
</dbReference>
<reference evidence="1 2" key="1">
    <citation type="submission" date="2024-09" db="EMBL/GenBank/DDBJ databases">
        <authorList>
            <person name="Sun Q."/>
            <person name="Mori K."/>
        </authorList>
    </citation>
    <scope>NUCLEOTIDE SEQUENCE [LARGE SCALE GENOMIC DNA]</scope>
    <source>
        <strain evidence="1 2">CECT 7682</strain>
    </source>
</reference>
<evidence type="ECO:0000313" key="2">
    <source>
        <dbReference type="Proteomes" id="UP001589654"/>
    </source>
</evidence>
<gene>
    <name evidence="1" type="ORF">ACFFUR_12045</name>
</gene>
<dbReference type="RefSeq" id="WP_290249402.1">
    <property type="nucleotide sequence ID" value="NZ_JAUFQT010000002.1"/>
</dbReference>
<comment type="caution">
    <text evidence="1">The sequence shown here is derived from an EMBL/GenBank/DDBJ whole genome shotgun (WGS) entry which is preliminary data.</text>
</comment>
<organism evidence="1 2">
    <name type="scientific">Echinicola jeungdonensis</name>
    <dbReference type="NCBI Taxonomy" id="709343"/>
    <lineage>
        <taxon>Bacteria</taxon>
        <taxon>Pseudomonadati</taxon>
        <taxon>Bacteroidota</taxon>
        <taxon>Cytophagia</taxon>
        <taxon>Cytophagales</taxon>
        <taxon>Cyclobacteriaceae</taxon>
        <taxon>Echinicola</taxon>
    </lineage>
</organism>
<keyword evidence="2" id="KW-1185">Reference proteome</keyword>
<dbReference type="EMBL" id="JBHMEW010000062">
    <property type="protein sequence ID" value="MFB9212540.1"/>
    <property type="molecule type" value="Genomic_DNA"/>
</dbReference>
<name>A0ABV5J8V0_9BACT</name>
<dbReference type="Proteomes" id="UP001589654">
    <property type="component" value="Unassembled WGS sequence"/>
</dbReference>